<evidence type="ECO:0000313" key="2">
    <source>
        <dbReference type="EMBL" id="RZS76075.1"/>
    </source>
</evidence>
<gene>
    <name evidence="2" type="ORF">EV199_1952</name>
</gene>
<sequence>MKKLLLLFNLCLLVAVSGNAQLTEQKTTNKKWTLYGQVKYVGPAKASEKQRLR</sequence>
<dbReference type="RefSeq" id="WP_158644090.1">
    <property type="nucleotide sequence ID" value="NZ_CP042431.1"/>
</dbReference>
<name>A0A4Q7N4W8_9BACT</name>
<comment type="caution">
    <text evidence="2">The sequence shown here is derived from an EMBL/GenBank/DDBJ whole genome shotgun (WGS) entry which is preliminary data.</text>
</comment>
<dbReference type="AlphaFoldDB" id="A0A4Q7N4W8"/>
<evidence type="ECO:0000256" key="1">
    <source>
        <dbReference type="SAM" id="SignalP"/>
    </source>
</evidence>
<proteinExistence type="predicted"/>
<organism evidence="2 3">
    <name type="scientific">Pseudobacter ginsenosidimutans</name>
    <dbReference type="NCBI Taxonomy" id="661488"/>
    <lineage>
        <taxon>Bacteria</taxon>
        <taxon>Pseudomonadati</taxon>
        <taxon>Bacteroidota</taxon>
        <taxon>Chitinophagia</taxon>
        <taxon>Chitinophagales</taxon>
        <taxon>Chitinophagaceae</taxon>
        <taxon>Pseudobacter</taxon>
    </lineage>
</organism>
<protein>
    <submittedName>
        <fullName evidence="2">Uncharacterized protein</fullName>
    </submittedName>
</protein>
<keyword evidence="3" id="KW-1185">Reference proteome</keyword>
<keyword evidence="1" id="KW-0732">Signal</keyword>
<dbReference type="EMBL" id="SGXA01000001">
    <property type="protein sequence ID" value="RZS76075.1"/>
    <property type="molecule type" value="Genomic_DNA"/>
</dbReference>
<feature type="signal peptide" evidence="1">
    <location>
        <begin position="1"/>
        <end position="20"/>
    </location>
</feature>
<feature type="chain" id="PRO_5020843426" evidence="1">
    <location>
        <begin position="21"/>
        <end position="53"/>
    </location>
</feature>
<accession>A0A4Q7N4W8</accession>
<evidence type="ECO:0000313" key="3">
    <source>
        <dbReference type="Proteomes" id="UP000293874"/>
    </source>
</evidence>
<dbReference type="Proteomes" id="UP000293874">
    <property type="component" value="Unassembled WGS sequence"/>
</dbReference>
<reference evidence="2 3" key="1">
    <citation type="submission" date="2019-02" db="EMBL/GenBank/DDBJ databases">
        <title>Genomic Encyclopedia of Type Strains, Phase IV (KMG-IV): sequencing the most valuable type-strain genomes for metagenomic binning, comparative biology and taxonomic classification.</title>
        <authorList>
            <person name="Goeker M."/>
        </authorList>
    </citation>
    <scope>NUCLEOTIDE SEQUENCE [LARGE SCALE GENOMIC DNA]</scope>
    <source>
        <strain evidence="2 3">DSM 18116</strain>
    </source>
</reference>